<name>A0ABN2V009_9ACTN</name>
<protein>
    <submittedName>
        <fullName evidence="2">Zinc-binding dehydrogenase</fullName>
    </submittedName>
</protein>
<dbReference type="Gene3D" id="3.90.180.10">
    <property type="entry name" value="Medium-chain alcohol dehydrogenases, catalytic domain"/>
    <property type="match status" value="1"/>
</dbReference>
<dbReference type="InterPro" id="IPR013149">
    <property type="entry name" value="ADH-like_C"/>
</dbReference>
<accession>A0ABN2V009</accession>
<dbReference type="InterPro" id="IPR011032">
    <property type="entry name" value="GroES-like_sf"/>
</dbReference>
<dbReference type="InterPro" id="IPR051397">
    <property type="entry name" value="Zn-ADH-like_protein"/>
</dbReference>
<reference evidence="2 3" key="1">
    <citation type="journal article" date="2019" name="Int. J. Syst. Evol. Microbiol.">
        <title>The Global Catalogue of Microorganisms (GCM) 10K type strain sequencing project: providing services to taxonomists for standard genome sequencing and annotation.</title>
        <authorList>
            <consortium name="The Broad Institute Genomics Platform"/>
            <consortium name="The Broad Institute Genome Sequencing Center for Infectious Disease"/>
            <person name="Wu L."/>
            <person name="Ma J."/>
        </authorList>
    </citation>
    <scope>NUCLEOTIDE SEQUENCE [LARGE SCALE GENOMIC DNA]</scope>
    <source>
        <strain evidence="2 3">JCM 16014</strain>
    </source>
</reference>
<dbReference type="SUPFAM" id="SSF50129">
    <property type="entry name" value="GroES-like"/>
    <property type="match status" value="1"/>
</dbReference>
<dbReference type="Proteomes" id="UP001500751">
    <property type="component" value="Unassembled WGS sequence"/>
</dbReference>
<dbReference type="Pfam" id="PF08240">
    <property type="entry name" value="ADH_N"/>
    <property type="match status" value="1"/>
</dbReference>
<feature type="domain" description="Enoyl reductase (ER)" evidence="1">
    <location>
        <begin position="2"/>
        <end position="290"/>
    </location>
</feature>
<dbReference type="InterPro" id="IPR020843">
    <property type="entry name" value="ER"/>
</dbReference>
<organism evidence="2 3">
    <name type="scientific">Catenulispora yoronensis</name>
    <dbReference type="NCBI Taxonomy" id="450799"/>
    <lineage>
        <taxon>Bacteria</taxon>
        <taxon>Bacillati</taxon>
        <taxon>Actinomycetota</taxon>
        <taxon>Actinomycetes</taxon>
        <taxon>Catenulisporales</taxon>
        <taxon>Catenulisporaceae</taxon>
        <taxon>Catenulispora</taxon>
    </lineage>
</organism>
<keyword evidence="3" id="KW-1185">Reference proteome</keyword>
<sequence>MAQAEVPDPQPGPGQVLIEVRHTSLNAGELFVAGISETGTVLGFDASGVVAKAAADGTGPAVGTRVVSFAQGAGWAQLRAVDTNDVAIVPDSVDLAEAATFPVAAGTALRALWQAGPTLGMRVLVTGASGGVGTFAIQLAKLGGAHVIASVGNPDRARGLPELGADEVVVGLNDLNHPVDIIIDQVGGPQLVHAYTLLAPGGSVQSVGWSSGEPALLPVGSTLGHRHPISLTSVYNGEGLNDRAKQLQVLLDLLDAGRLKPTIGWHGSWNQVAEAAKALTSRTLTGKAILDID</sequence>
<dbReference type="InterPro" id="IPR002364">
    <property type="entry name" value="Quin_OxRdtase/zeta-crystal_CS"/>
</dbReference>
<dbReference type="InterPro" id="IPR036291">
    <property type="entry name" value="NAD(P)-bd_dom_sf"/>
</dbReference>
<proteinExistence type="predicted"/>
<dbReference type="CDD" id="cd08270">
    <property type="entry name" value="MDR4"/>
    <property type="match status" value="1"/>
</dbReference>
<dbReference type="Gene3D" id="3.40.50.720">
    <property type="entry name" value="NAD(P)-binding Rossmann-like Domain"/>
    <property type="match status" value="1"/>
</dbReference>
<dbReference type="SUPFAM" id="SSF51735">
    <property type="entry name" value="NAD(P)-binding Rossmann-fold domains"/>
    <property type="match status" value="1"/>
</dbReference>
<evidence type="ECO:0000313" key="3">
    <source>
        <dbReference type="Proteomes" id="UP001500751"/>
    </source>
</evidence>
<evidence type="ECO:0000313" key="2">
    <source>
        <dbReference type="EMBL" id="GAA2045261.1"/>
    </source>
</evidence>
<dbReference type="EMBL" id="BAAAQN010000038">
    <property type="protein sequence ID" value="GAA2045261.1"/>
    <property type="molecule type" value="Genomic_DNA"/>
</dbReference>
<dbReference type="SMART" id="SM00829">
    <property type="entry name" value="PKS_ER"/>
    <property type="match status" value="1"/>
</dbReference>
<dbReference type="PROSITE" id="PS01162">
    <property type="entry name" value="QOR_ZETA_CRYSTAL"/>
    <property type="match status" value="1"/>
</dbReference>
<evidence type="ECO:0000259" key="1">
    <source>
        <dbReference type="SMART" id="SM00829"/>
    </source>
</evidence>
<comment type="caution">
    <text evidence="2">The sequence shown here is derived from an EMBL/GenBank/DDBJ whole genome shotgun (WGS) entry which is preliminary data.</text>
</comment>
<dbReference type="PANTHER" id="PTHR43677">
    <property type="entry name" value="SHORT-CHAIN DEHYDROGENASE/REDUCTASE"/>
    <property type="match status" value="1"/>
</dbReference>
<dbReference type="InterPro" id="IPR013154">
    <property type="entry name" value="ADH-like_N"/>
</dbReference>
<gene>
    <name evidence="2" type="ORF">GCM10009839_56520</name>
</gene>
<dbReference type="PANTHER" id="PTHR43677:SF4">
    <property type="entry name" value="QUINONE OXIDOREDUCTASE-LIKE PROTEIN 2"/>
    <property type="match status" value="1"/>
</dbReference>
<dbReference type="Pfam" id="PF00107">
    <property type="entry name" value="ADH_zinc_N"/>
    <property type="match status" value="1"/>
</dbReference>